<comment type="caution">
    <text evidence="7">The sequence shown here is derived from an EMBL/GenBank/DDBJ whole genome shotgun (WGS) entry which is preliminary data.</text>
</comment>
<reference evidence="7" key="1">
    <citation type="submission" date="2022-12" db="EMBL/GenBank/DDBJ databases">
        <authorList>
            <person name="Wang J."/>
        </authorList>
    </citation>
    <scope>NUCLEOTIDE SEQUENCE</scope>
    <source>
        <strain evidence="7">HY-42-06</strain>
    </source>
</reference>
<organism evidence="7 8">
    <name type="scientific">Clostridium ganghwense</name>
    <dbReference type="NCBI Taxonomy" id="312089"/>
    <lineage>
        <taxon>Bacteria</taxon>
        <taxon>Bacillati</taxon>
        <taxon>Bacillota</taxon>
        <taxon>Clostridia</taxon>
        <taxon>Eubacteriales</taxon>
        <taxon>Clostridiaceae</taxon>
        <taxon>Clostridium</taxon>
    </lineage>
</organism>
<dbReference type="RefSeq" id="WP_268050307.1">
    <property type="nucleotide sequence ID" value="NZ_JAPQES010000004.1"/>
</dbReference>
<dbReference type="Gene3D" id="3.30.70.20">
    <property type="match status" value="1"/>
</dbReference>
<dbReference type="CDD" id="cd01715">
    <property type="entry name" value="ETF_alpha"/>
    <property type="match status" value="1"/>
</dbReference>
<dbReference type="InterPro" id="IPR014730">
    <property type="entry name" value="ETF_a/b_N"/>
</dbReference>
<dbReference type="Pfam" id="PF00037">
    <property type="entry name" value="Fer4"/>
    <property type="match status" value="1"/>
</dbReference>
<sequence length="396" mass="43037">MSSINILIDKCVGCGLCVSACPFGAIKIENKKAVILENCTLCGSCVSKCNLNAIELKKEEVKKVDTSKYKGVWVFAEQKNGNIEKVVLELLGEARKLASDLKTDVSAVLLGENLDEAEKELIAYGADYVYSIDDASLSKYNDESYSDILSELINNYNPDIFLFGATSYGRSLAPRIASRLNTGLTADCTILEIDSEKKILLQTRPAFGGNLMATIVCPNHRPQMATVRPKVMKAMEPDYSRKGEVIKPSVNIPCCTRVKILDVCTFPSEDLNLEEAEIIVAAGRGIGDSKNMKLIEELAEVLHAKIGASRAVVDEGWIDYSHQVGQTGKTVSPKFYFACGISGAIQHTAGISSSDVIIAINKDPDAPIFKIANFGIVGDIEKILPILINKFKEKSA</sequence>
<dbReference type="InterPro" id="IPR017896">
    <property type="entry name" value="4Fe4S_Fe-S-bd"/>
</dbReference>
<dbReference type="InterPro" id="IPR014729">
    <property type="entry name" value="Rossmann-like_a/b/a_fold"/>
</dbReference>
<dbReference type="Pfam" id="PF00766">
    <property type="entry name" value="ETF_alpha"/>
    <property type="match status" value="1"/>
</dbReference>
<keyword evidence="5" id="KW-0411">Iron-sulfur</keyword>
<proteinExistence type="inferred from homology"/>
<dbReference type="SUPFAM" id="SSF52467">
    <property type="entry name" value="DHS-like NAD/FAD-binding domain"/>
    <property type="match status" value="1"/>
</dbReference>
<evidence type="ECO:0000256" key="3">
    <source>
        <dbReference type="ARBA" id="ARBA00022723"/>
    </source>
</evidence>
<evidence type="ECO:0000256" key="2">
    <source>
        <dbReference type="ARBA" id="ARBA00022630"/>
    </source>
</evidence>
<protein>
    <submittedName>
        <fullName evidence="7">FAD-binding protein</fullName>
    </submittedName>
</protein>
<dbReference type="EMBL" id="JAPQES010000004">
    <property type="protein sequence ID" value="MCY6371446.1"/>
    <property type="molecule type" value="Genomic_DNA"/>
</dbReference>
<dbReference type="PROSITE" id="PS51379">
    <property type="entry name" value="4FE4S_FER_2"/>
    <property type="match status" value="2"/>
</dbReference>
<evidence type="ECO:0000256" key="1">
    <source>
        <dbReference type="ARBA" id="ARBA00005817"/>
    </source>
</evidence>
<evidence type="ECO:0000256" key="4">
    <source>
        <dbReference type="ARBA" id="ARBA00023004"/>
    </source>
</evidence>
<dbReference type="PIRSF" id="PIRSF000089">
    <property type="entry name" value="Electra_flavoP_a"/>
    <property type="match status" value="1"/>
</dbReference>
<evidence type="ECO:0000256" key="5">
    <source>
        <dbReference type="ARBA" id="ARBA00023014"/>
    </source>
</evidence>
<accession>A0ABT4CTT2</accession>
<evidence type="ECO:0000259" key="6">
    <source>
        <dbReference type="PROSITE" id="PS51379"/>
    </source>
</evidence>
<keyword evidence="8" id="KW-1185">Reference proteome</keyword>
<dbReference type="InterPro" id="IPR014731">
    <property type="entry name" value="ETF_asu_C"/>
</dbReference>
<keyword evidence="2" id="KW-0285">Flavoprotein</keyword>
<feature type="domain" description="4Fe-4S ferredoxin-type" evidence="6">
    <location>
        <begin position="34"/>
        <end position="59"/>
    </location>
</feature>
<dbReference type="PANTHER" id="PTHR43153">
    <property type="entry name" value="ELECTRON TRANSFER FLAVOPROTEIN ALPHA"/>
    <property type="match status" value="1"/>
</dbReference>
<dbReference type="InterPro" id="IPR033947">
    <property type="entry name" value="ETF_alpha_N"/>
</dbReference>
<dbReference type="SUPFAM" id="SSF52402">
    <property type="entry name" value="Adenine nucleotide alpha hydrolases-like"/>
    <property type="match status" value="1"/>
</dbReference>
<evidence type="ECO:0000313" key="7">
    <source>
        <dbReference type="EMBL" id="MCY6371446.1"/>
    </source>
</evidence>
<name>A0ABT4CTT2_9CLOT</name>
<dbReference type="PANTHER" id="PTHR43153:SF1">
    <property type="entry name" value="ELECTRON TRANSFER FLAVOPROTEIN SUBUNIT ALPHA, MITOCHONDRIAL"/>
    <property type="match status" value="1"/>
</dbReference>
<dbReference type="SMART" id="SM00893">
    <property type="entry name" value="ETF"/>
    <property type="match status" value="1"/>
</dbReference>
<dbReference type="Pfam" id="PF12800">
    <property type="entry name" value="Fer4_4"/>
    <property type="match status" value="1"/>
</dbReference>
<keyword evidence="3" id="KW-0479">Metal-binding</keyword>
<keyword evidence="4" id="KW-0408">Iron</keyword>
<dbReference type="Gene3D" id="3.40.50.620">
    <property type="entry name" value="HUPs"/>
    <property type="match status" value="1"/>
</dbReference>
<dbReference type="Gene3D" id="3.40.50.1220">
    <property type="entry name" value="TPP-binding domain"/>
    <property type="match status" value="1"/>
</dbReference>
<dbReference type="PROSITE" id="PS00198">
    <property type="entry name" value="4FE4S_FER_1"/>
    <property type="match status" value="1"/>
</dbReference>
<feature type="domain" description="4Fe-4S ferredoxin-type" evidence="6">
    <location>
        <begin position="2"/>
        <end position="31"/>
    </location>
</feature>
<dbReference type="Pfam" id="PF01012">
    <property type="entry name" value="ETF"/>
    <property type="match status" value="1"/>
</dbReference>
<evidence type="ECO:0000313" key="8">
    <source>
        <dbReference type="Proteomes" id="UP001079657"/>
    </source>
</evidence>
<dbReference type="InterPro" id="IPR017900">
    <property type="entry name" value="4Fe4S_Fe_S_CS"/>
</dbReference>
<comment type="similarity">
    <text evidence="1">Belongs to the ETF alpha-subunit/FixB family.</text>
</comment>
<gene>
    <name evidence="7" type="ORF">OXH55_12420</name>
</gene>
<dbReference type="SUPFAM" id="SSF54862">
    <property type="entry name" value="4Fe-4S ferredoxins"/>
    <property type="match status" value="1"/>
</dbReference>
<dbReference type="InterPro" id="IPR029035">
    <property type="entry name" value="DHS-like_NAD/FAD-binding_dom"/>
</dbReference>
<dbReference type="InterPro" id="IPR001308">
    <property type="entry name" value="ETF_a/FixB"/>
</dbReference>
<dbReference type="Proteomes" id="UP001079657">
    <property type="component" value="Unassembled WGS sequence"/>
</dbReference>